<evidence type="ECO:0000256" key="3">
    <source>
        <dbReference type="ARBA" id="ARBA00022475"/>
    </source>
</evidence>
<dbReference type="Pfam" id="PF07690">
    <property type="entry name" value="MFS_1"/>
    <property type="match status" value="2"/>
</dbReference>
<feature type="domain" description="Major facilitator superfamily (MFS) profile" evidence="8">
    <location>
        <begin position="12"/>
        <end position="387"/>
    </location>
</feature>
<dbReference type="GO" id="GO:0022857">
    <property type="term" value="F:transmembrane transporter activity"/>
    <property type="evidence" value="ECO:0007669"/>
    <property type="project" value="InterPro"/>
</dbReference>
<dbReference type="PROSITE" id="PS50850">
    <property type="entry name" value="MFS"/>
    <property type="match status" value="1"/>
</dbReference>
<keyword evidence="5 7" id="KW-1133">Transmembrane helix</keyword>
<dbReference type="RefSeq" id="WP_120751604.1">
    <property type="nucleotide sequence ID" value="NZ_RBAH01000040.1"/>
</dbReference>
<dbReference type="InterPro" id="IPR011701">
    <property type="entry name" value="MFS"/>
</dbReference>
<evidence type="ECO:0000259" key="8">
    <source>
        <dbReference type="PROSITE" id="PS50850"/>
    </source>
</evidence>
<feature type="transmembrane region" description="Helical" evidence="7">
    <location>
        <begin position="163"/>
        <end position="186"/>
    </location>
</feature>
<dbReference type="AlphaFoldDB" id="A0A3B0AX65"/>
<reference evidence="9 10" key="1">
    <citation type="journal article" date="2007" name="Int. J. Syst. Evol. Microbiol.">
        <title>Paenibacillus ginsengarvi sp. nov., isolated from soil from ginseng cultivation.</title>
        <authorList>
            <person name="Yoon M.H."/>
            <person name="Ten L.N."/>
            <person name="Im W.T."/>
        </authorList>
    </citation>
    <scope>NUCLEOTIDE SEQUENCE [LARGE SCALE GENOMIC DNA]</scope>
    <source>
        <strain evidence="9 10">KCTC 13059</strain>
    </source>
</reference>
<feature type="transmembrane region" description="Helical" evidence="7">
    <location>
        <begin position="333"/>
        <end position="356"/>
    </location>
</feature>
<feature type="transmembrane region" description="Helical" evidence="7">
    <location>
        <begin position="275"/>
        <end position="293"/>
    </location>
</feature>
<dbReference type="Proteomes" id="UP000282311">
    <property type="component" value="Unassembled WGS sequence"/>
</dbReference>
<feature type="transmembrane region" description="Helical" evidence="7">
    <location>
        <begin position="299"/>
        <end position="321"/>
    </location>
</feature>
<comment type="caution">
    <text evidence="9">The sequence shown here is derived from an EMBL/GenBank/DDBJ whole genome shotgun (WGS) entry which is preliminary data.</text>
</comment>
<feature type="transmembrane region" description="Helical" evidence="7">
    <location>
        <begin position="362"/>
        <end position="382"/>
    </location>
</feature>
<feature type="transmembrane region" description="Helical" evidence="7">
    <location>
        <begin position="242"/>
        <end position="263"/>
    </location>
</feature>
<feature type="transmembrane region" description="Helical" evidence="7">
    <location>
        <begin position="136"/>
        <end position="157"/>
    </location>
</feature>
<gene>
    <name evidence="9" type="ORF">D7M11_33355</name>
</gene>
<dbReference type="PRINTS" id="PR01035">
    <property type="entry name" value="TCRTETA"/>
</dbReference>
<dbReference type="OrthoDB" id="9815817at2"/>
<evidence type="ECO:0000313" key="10">
    <source>
        <dbReference type="Proteomes" id="UP000282311"/>
    </source>
</evidence>
<evidence type="ECO:0000256" key="7">
    <source>
        <dbReference type="SAM" id="Phobius"/>
    </source>
</evidence>
<dbReference type="InterPro" id="IPR001958">
    <property type="entry name" value="Tet-R_TetA/multi-R_MdtG-like"/>
</dbReference>
<evidence type="ECO:0000256" key="1">
    <source>
        <dbReference type="ARBA" id="ARBA00004651"/>
    </source>
</evidence>
<protein>
    <submittedName>
        <fullName evidence="9">MFS transporter</fullName>
    </submittedName>
</protein>
<dbReference type="CDD" id="cd17325">
    <property type="entry name" value="MFS_MdtG_SLC18_like"/>
    <property type="match status" value="1"/>
</dbReference>
<feature type="transmembrane region" description="Helical" evidence="7">
    <location>
        <begin position="79"/>
        <end position="96"/>
    </location>
</feature>
<dbReference type="InterPro" id="IPR036259">
    <property type="entry name" value="MFS_trans_sf"/>
</dbReference>
<dbReference type="PANTHER" id="PTHR23517">
    <property type="entry name" value="RESISTANCE PROTEIN MDTM, PUTATIVE-RELATED-RELATED"/>
    <property type="match status" value="1"/>
</dbReference>
<dbReference type="PANTHER" id="PTHR23517:SF3">
    <property type="entry name" value="INTEGRAL MEMBRANE TRANSPORT PROTEIN"/>
    <property type="match status" value="1"/>
</dbReference>
<dbReference type="InterPro" id="IPR050171">
    <property type="entry name" value="MFS_Transporters"/>
</dbReference>
<dbReference type="GO" id="GO:0005886">
    <property type="term" value="C:plasma membrane"/>
    <property type="evidence" value="ECO:0007669"/>
    <property type="project" value="UniProtKB-SubCell"/>
</dbReference>
<keyword evidence="3" id="KW-1003">Cell membrane</keyword>
<comment type="subcellular location">
    <subcellularLocation>
        <location evidence="1">Cell membrane</location>
        <topology evidence="1">Multi-pass membrane protein</topology>
    </subcellularLocation>
</comment>
<evidence type="ECO:0000256" key="2">
    <source>
        <dbReference type="ARBA" id="ARBA00022448"/>
    </source>
</evidence>
<proteinExistence type="predicted"/>
<dbReference type="EMBL" id="RBAH01000040">
    <property type="protein sequence ID" value="RKN64881.1"/>
    <property type="molecule type" value="Genomic_DNA"/>
</dbReference>
<dbReference type="InterPro" id="IPR020846">
    <property type="entry name" value="MFS_dom"/>
</dbReference>
<dbReference type="Gene3D" id="1.20.1250.20">
    <property type="entry name" value="MFS general substrate transporter like domains"/>
    <property type="match status" value="2"/>
</dbReference>
<evidence type="ECO:0000256" key="4">
    <source>
        <dbReference type="ARBA" id="ARBA00022692"/>
    </source>
</evidence>
<organism evidence="9 10">
    <name type="scientific">Paenibacillus ginsengarvi</name>
    <dbReference type="NCBI Taxonomy" id="400777"/>
    <lineage>
        <taxon>Bacteria</taxon>
        <taxon>Bacillati</taxon>
        <taxon>Bacillota</taxon>
        <taxon>Bacilli</taxon>
        <taxon>Bacillales</taxon>
        <taxon>Paenibacillaceae</taxon>
        <taxon>Paenibacillus</taxon>
    </lineage>
</organism>
<evidence type="ECO:0000256" key="6">
    <source>
        <dbReference type="ARBA" id="ARBA00023136"/>
    </source>
</evidence>
<feature type="transmembrane region" description="Helical" evidence="7">
    <location>
        <begin position="207"/>
        <end position="230"/>
    </location>
</feature>
<evidence type="ECO:0000256" key="5">
    <source>
        <dbReference type="ARBA" id="ARBA00022989"/>
    </source>
</evidence>
<keyword evidence="6 7" id="KW-0472">Membrane</keyword>
<feature type="transmembrane region" description="Helical" evidence="7">
    <location>
        <begin position="41"/>
        <end position="59"/>
    </location>
</feature>
<accession>A0A3B0AX65</accession>
<feature type="transmembrane region" description="Helical" evidence="7">
    <location>
        <begin position="102"/>
        <end position="124"/>
    </location>
</feature>
<feature type="transmembrane region" description="Helical" evidence="7">
    <location>
        <begin position="16"/>
        <end position="35"/>
    </location>
</feature>
<dbReference type="SUPFAM" id="SSF103473">
    <property type="entry name" value="MFS general substrate transporter"/>
    <property type="match status" value="1"/>
</dbReference>
<evidence type="ECO:0000313" key="9">
    <source>
        <dbReference type="EMBL" id="RKN64881.1"/>
    </source>
</evidence>
<sequence length="398" mass="41766">MTSSARSIWTPHFKRLSVMLFAIEFVRSALLISFLPAYAAGHLGISLAAVGLAVSIHYLADTGVKVAAGYLLDRFSSRLMLHLAFAASLAGLWAVFFAGTPWLLVAGAVLLGIGASPVWLICLSSIREQQRGSQMGVIYTIWLTSLGAGPIALGFVLDRGYTISFILLLALLAIGWGIAFLTRFETGQPLASMPLKQQLAQLKGRLVLMKPLVPGMIVQTAAAGLLVPVLPTFATNRLGLDYSGYSLVLIVGGIVTAAGLIPMGRLSDRWGHRRFLVAGFFGLAAALVMLLSSSGLPSAMLLASMLGLSYAVVLPSWNAVLSSFVPSEQKGTGWGVLSSIEGIGVMVGPAVGGWVAGQFNETVTVGVSAGLLAIIAIFYLLVPKRRLLPGQADESGAA</sequence>
<keyword evidence="4 7" id="KW-0812">Transmembrane</keyword>
<keyword evidence="10" id="KW-1185">Reference proteome</keyword>
<keyword evidence="2" id="KW-0813">Transport</keyword>
<name>A0A3B0AX65_9BACL</name>